<dbReference type="Proteomes" id="UP000009139">
    <property type="component" value="Chromosome"/>
</dbReference>
<dbReference type="STRING" id="272844.PAB0070"/>
<protein>
    <submittedName>
        <fullName evidence="1">Uncharacterized protein</fullName>
    </submittedName>
</protein>
<evidence type="ECO:0000313" key="3">
    <source>
        <dbReference type="Proteomes" id="UP000000810"/>
    </source>
</evidence>
<name>Q9V2G0_PYRAB</name>
<dbReference type="KEGG" id="pab:PAB0070"/>
<dbReference type="EMBL" id="AJ248283">
    <property type="protein sequence ID" value="CAB49038.1"/>
    <property type="molecule type" value="Genomic_DNA"/>
</dbReference>
<reference evidence="1" key="3">
    <citation type="journal article" date="2001" name="Genome Res.">
        <title>Genome evolution at the genus level: comparison of three complete genomes of hyperthermophilic archaea.</title>
        <authorList>
            <person name="Lecompte O."/>
            <person name="Ripp R."/>
            <person name="Puzos-Barbe V."/>
            <person name="Duprat S."/>
            <person name="Heilig R."/>
            <person name="Dietrich J."/>
            <person name="Thierry J.C."/>
            <person name="Poch O."/>
        </authorList>
    </citation>
    <scope>NUCLEOTIDE SEQUENCE</scope>
    <source>
        <strain evidence="1">Orsay</strain>
    </source>
</reference>
<proteinExistence type="predicted"/>
<dbReference type="PIR" id="G75198">
    <property type="entry name" value="G75198"/>
</dbReference>
<organism evidence="1 3">
    <name type="scientific">Pyrococcus abyssi (strain GE5 / Orsay)</name>
    <dbReference type="NCBI Taxonomy" id="272844"/>
    <lineage>
        <taxon>Archaea</taxon>
        <taxon>Methanobacteriati</taxon>
        <taxon>Methanobacteriota</taxon>
        <taxon>Thermococci</taxon>
        <taxon>Thermococcales</taxon>
        <taxon>Thermococcaceae</taxon>
        <taxon>Pyrococcus</taxon>
    </lineage>
</organism>
<dbReference type="HOGENOM" id="CLU_1140609_0_0_2"/>
<keyword evidence="3" id="KW-1185">Reference proteome</keyword>
<reference evidence="1" key="2">
    <citation type="journal article" date="2000" name="J. Mol. Biol.">
        <title>Archaeal homologs of eukaryotic methylation guide small nucleolar RNAs: lessons from the Pyrococcus genomes.</title>
        <authorList>
            <person name="Gaspin C."/>
            <person name="Cavaille J."/>
            <person name="Erauso G."/>
        </authorList>
    </citation>
    <scope>NUCLEOTIDE SEQUENCE</scope>
    <source>
        <strain evidence="1">Orsay</strain>
    </source>
</reference>
<reference evidence="1 3" key="4">
    <citation type="journal article" date="2003" name="Mol. Microbiol.">
        <title>An integrated analysis of the genome of the hyperthermophilic archaeon Pyrococcus abyssi.</title>
        <authorList>
            <person name="Cohen G."/>
            <person name="Barbe V."/>
            <person name="Flament D."/>
            <person name="Galperin M."/>
            <person name="Heilig R."/>
            <person name="Ripp R."/>
            <person name="Lecompte O."/>
            <person name="Prieur D."/>
            <person name="Poch O."/>
            <person name="Quellerou J."/>
            <person name="Thierry J.C."/>
            <person name="Van der Oost J."/>
            <person name="Weissenbach J."/>
            <person name="Zivanovic Y."/>
            <person name="Forterre P."/>
        </authorList>
    </citation>
    <scope>NUCLEOTIDE SEQUENCE [LARGE SCALE GENOMIC DNA]</scope>
    <source>
        <strain evidence="3">GE5 / Orsay</strain>
        <strain evidence="1">Orsay</strain>
    </source>
</reference>
<sequence>MGLKLIERLKKVRDLHRSFEDLIPHIAEGSKEATIKAYQTLNEEIREISEILDEAFTIGREFEGSAKETIRVLMQMKGILEDVLSNLDDRGKLEFHVKKLLSFNRSFDYIVTENLNTLITYAEFVEIVKEGKIPSSVLDKISEVERFAHKLDALIKFLRLLYDKPSDIFKVEFSLRKANESGMRWVDEWYLQKDTGLSGDEIRDILDSLTLIGVVERKERGGGSVYRVRDIGED</sequence>
<evidence type="ECO:0000313" key="1">
    <source>
        <dbReference type="EMBL" id="CAB49038.1"/>
    </source>
</evidence>
<reference evidence="2 4" key="5">
    <citation type="journal article" date="2012" name="Curr. Microbiol.">
        <title>Re-annotation of two hyperthermophilic archaea Pyrococcus abyssi GE5 and Pyrococcus furiosus DSM 3638.</title>
        <authorList>
            <person name="Gao J."/>
            <person name="Wang J."/>
        </authorList>
    </citation>
    <scope>GENOME REANNOTATION</scope>
    <source>
        <strain evidence="2">GE5</strain>
        <strain evidence="4">GE5 / Orsay</strain>
    </source>
</reference>
<dbReference type="Proteomes" id="UP000000810">
    <property type="component" value="Chromosome"/>
</dbReference>
<dbReference type="AlphaFoldDB" id="Q9V2G0"/>
<evidence type="ECO:0000313" key="2">
    <source>
        <dbReference type="EMBL" id="CCE69490.1"/>
    </source>
</evidence>
<gene>
    <name evidence="1" type="ordered locus">PAB0070</name>
</gene>
<dbReference type="EMBL" id="HE613800">
    <property type="protein sequence ID" value="CCE69490.1"/>
    <property type="molecule type" value="Genomic_DNA"/>
</dbReference>
<accession>Q9V2G0</accession>
<dbReference type="PATRIC" id="fig|272844.11.peg.127"/>
<reference evidence="1" key="1">
    <citation type="submission" date="1999-07" db="EMBL/GenBank/DDBJ databases">
        <authorList>
            <person name="Genoscope"/>
        </authorList>
    </citation>
    <scope>NUCLEOTIDE SEQUENCE</scope>
    <source>
        <strain evidence="1">Orsay</strain>
    </source>
</reference>
<evidence type="ECO:0000313" key="4">
    <source>
        <dbReference type="Proteomes" id="UP000009139"/>
    </source>
</evidence>
<dbReference type="eggNOG" id="arCOG05725">
    <property type="taxonomic scope" value="Archaea"/>
</dbReference>